<feature type="domain" description="ABC transporter" evidence="5">
    <location>
        <begin position="3"/>
        <end position="95"/>
    </location>
</feature>
<feature type="non-terminal residue" evidence="6">
    <location>
        <position position="1"/>
    </location>
</feature>
<dbReference type="PROSITE" id="PS00211">
    <property type="entry name" value="ABC_TRANSPORTER_1"/>
    <property type="match status" value="1"/>
</dbReference>
<proteinExistence type="predicted"/>
<dbReference type="PANTHER" id="PTHR43297:SF2">
    <property type="entry name" value="DIPEPTIDE TRANSPORT ATP-BINDING PROTEIN DPPD"/>
    <property type="match status" value="1"/>
</dbReference>
<evidence type="ECO:0000256" key="3">
    <source>
        <dbReference type="ARBA" id="ARBA00022475"/>
    </source>
</evidence>
<comment type="subcellular location">
    <subcellularLocation>
        <location evidence="1">Membrane</location>
    </subcellularLocation>
</comment>
<evidence type="ECO:0000256" key="4">
    <source>
        <dbReference type="ARBA" id="ARBA00023136"/>
    </source>
</evidence>
<name>A0A383BUK7_9ZZZZ</name>
<dbReference type="InterPro" id="IPR027417">
    <property type="entry name" value="P-loop_NTPase"/>
</dbReference>
<dbReference type="GO" id="GO:0016887">
    <property type="term" value="F:ATP hydrolysis activity"/>
    <property type="evidence" value="ECO:0007669"/>
    <property type="project" value="InterPro"/>
</dbReference>
<reference evidence="6" key="1">
    <citation type="submission" date="2018-05" db="EMBL/GenBank/DDBJ databases">
        <authorList>
            <person name="Lanie J.A."/>
            <person name="Ng W.-L."/>
            <person name="Kazmierczak K.M."/>
            <person name="Andrzejewski T.M."/>
            <person name="Davidsen T.M."/>
            <person name="Wayne K.J."/>
            <person name="Tettelin H."/>
            <person name="Glass J.I."/>
            <person name="Rusch D."/>
            <person name="Podicherti R."/>
            <person name="Tsui H.-C.T."/>
            <person name="Winkler M.E."/>
        </authorList>
    </citation>
    <scope>NUCLEOTIDE SEQUENCE</scope>
</reference>
<sequence>KEIAYIGPNAINSLDPTYSVGHQLLEKAISIDRDNTSKNTLKEKVISLLDDVLIPSPEKRFYEYPSQYSGGMMQRAMIVDALLSSPKLLVADNITMPLDVTIGAQIIKLIRILREKFNTTIIFSSSSLPVVREIADNLIIIKNGSIEENNSVNKIITNPSSEYTKELINKTPKIWSENISFQEIESKTIISIRNISKSYKVRDKNKFNSFYDVKAVRDFSIDVYEGENLGIIGESGCGKSTLSR</sequence>
<dbReference type="Pfam" id="PF00005">
    <property type="entry name" value="ABC_tran"/>
    <property type="match status" value="2"/>
</dbReference>
<feature type="domain" description="ABC transporter" evidence="5">
    <location>
        <begin position="217"/>
        <end position="243"/>
    </location>
</feature>
<dbReference type="GO" id="GO:0016020">
    <property type="term" value="C:membrane"/>
    <property type="evidence" value="ECO:0007669"/>
    <property type="project" value="UniProtKB-SubCell"/>
</dbReference>
<accession>A0A383BUK7</accession>
<dbReference type="InterPro" id="IPR017871">
    <property type="entry name" value="ABC_transporter-like_CS"/>
</dbReference>
<dbReference type="EMBL" id="UINC01203366">
    <property type="protein sequence ID" value="SVE23584.1"/>
    <property type="molecule type" value="Genomic_DNA"/>
</dbReference>
<feature type="non-terminal residue" evidence="6">
    <location>
        <position position="244"/>
    </location>
</feature>
<keyword evidence="2" id="KW-0813">Transport</keyword>
<dbReference type="SUPFAM" id="SSF52540">
    <property type="entry name" value="P-loop containing nucleoside triphosphate hydrolases"/>
    <property type="match status" value="2"/>
</dbReference>
<evidence type="ECO:0000259" key="5">
    <source>
        <dbReference type="Pfam" id="PF00005"/>
    </source>
</evidence>
<evidence type="ECO:0000313" key="6">
    <source>
        <dbReference type="EMBL" id="SVE23584.1"/>
    </source>
</evidence>
<protein>
    <recommendedName>
        <fullName evidence="5">ABC transporter domain-containing protein</fullName>
    </recommendedName>
</protein>
<dbReference type="GO" id="GO:0005524">
    <property type="term" value="F:ATP binding"/>
    <property type="evidence" value="ECO:0007669"/>
    <property type="project" value="InterPro"/>
</dbReference>
<keyword evidence="4" id="KW-0472">Membrane</keyword>
<evidence type="ECO:0000256" key="1">
    <source>
        <dbReference type="ARBA" id="ARBA00004370"/>
    </source>
</evidence>
<gene>
    <name evidence="6" type="ORF">METZ01_LOCUS476438</name>
</gene>
<dbReference type="AlphaFoldDB" id="A0A383BUK7"/>
<dbReference type="Gene3D" id="3.40.50.300">
    <property type="entry name" value="P-loop containing nucleotide triphosphate hydrolases"/>
    <property type="match status" value="2"/>
</dbReference>
<dbReference type="InterPro" id="IPR003439">
    <property type="entry name" value="ABC_transporter-like_ATP-bd"/>
</dbReference>
<evidence type="ECO:0000256" key="2">
    <source>
        <dbReference type="ARBA" id="ARBA00022448"/>
    </source>
</evidence>
<keyword evidence="3" id="KW-1003">Cell membrane</keyword>
<dbReference type="PANTHER" id="PTHR43297">
    <property type="entry name" value="OLIGOPEPTIDE TRANSPORT ATP-BINDING PROTEIN APPD"/>
    <property type="match status" value="1"/>
</dbReference>
<organism evidence="6">
    <name type="scientific">marine metagenome</name>
    <dbReference type="NCBI Taxonomy" id="408172"/>
    <lineage>
        <taxon>unclassified sequences</taxon>
        <taxon>metagenomes</taxon>
        <taxon>ecological metagenomes</taxon>
    </lineage>
</organism>
<dbReference type="InterPro" id="IPR050388">
    <property type="entry name" value="ABC_Ni/Peptide_Import"/>
</dbReference>